<evidence type="ECO:0000313" key="1">
    <source>
        <dbReference type="EMBL" id="SET42331.1"/>
    </source>
</evidence>
<organism evidence="1 2">
    <name type="scientific">Nitrosospira multiformis</name>
    <dbReference type="NCBI Taxonomy" id="1231"/>
    <lineage>
        <taxon>Bacteria</taxon>
        <taxon>Pseudomonadati</taxon>
        <taxon>Pseudomonadota</taxon>
        <taxon>Betaproteobacteria</taxon>
        <taxon>Nitrosomonadales</taxon>
        <taxon>Nitrosomonadaceae</taxon>
        <taxon>Nitrosospira</taxon>
    </lineage>
</organism>
<protein>
    <submittedName>
        <fullName evidence="1">Uncharacterized protein</fullName>
    </submittedName>
</protein>
<dbReference type="EMBL" id="FOHI01000006">
    <property type="protein sequence ID" value="SET42331.1"/>
    <property type="molecule type" value="Genomic_DNA"/>
</dbReference>
<dbReference type="RefSeq" id="WP_218141788.1">
    <property type="nucleotide sequence ID" value="NZ_FOHI01000006.1"/>
</dbReference>
<dbReference type="AlphaFoldDB" id="A0A1I0EC51"/>
<sequence>MKRVVQCGVLPKALLLFLVSIPAGKQSLGSFFLKRGAMPIHFPLLGFMLYASA</sequence>
<reference evidence="1 2" key="1">
    <citation type="submission" date="2016-10" db="EMBL/GenBank/DDBJ databases">
        <authorList>
            <person name="de Groot N.N."/>
        </authorList>
    </citation>
    <scope>NUCLEOTIDE SEQUENCE [LARGE SCALE GENOMIC DNA]</scope>
    <source>
        <strain evidence="1 2">Nl7</strain>
    </source>
</reference>
<gene>
    <name evidence="1" type="ORF">SAMN05216412_10696</name>
</gene>
<dbReference type="Proteomes" id="UP000183339">
    <property type="component" value="Unassembled WGS sequence"/>
</dbReference>
<evidence type="ECO:0000313" key="2">
    <source>
        <dbReference type="Proteomes" id="UP000183339"/>
    </source>
</evidence>
<accession>A0A1I0EC51</accession>
<name>A0A1I0EC51_9PROT</name>
<proteinExistence type="predicted"/>